<dbReference type="InterPro" id="IPR001763">
    <property type="entry name" value="Rhodanese-like_dom"/>
</dbReference>
<dbReference type="PANTHER" id="PTHR43031:SF18">
    <property type="entry name" value="RHODANESE-RELATED SULFURTRANSFERASES"/>
    <property type="match status" value="1"/>
</dbReference>
<comment type="caution">
    <text evidence="3">The sequence shown here is derived from an EMBL/GenBank/DDBJ whole genome shotgun (WGS) entry which is preliminary data.</text>
</comment>
<protein>
    <submittedName>
        <fullName evidence="3">Rhodanese-related sulfurtransferase</fullName>
    </submittedName>
</protein>
<feature type="domain" description="Rhodanese" evidence="2">
    <location>
        <begin position="47"/>
        <end position="137"/>
    </location>
</feature>
<evidence type="ECO:0000313" key="4">
    <source>
        <dbReference type="Proteomes" id="UP000294980"/>
    </source>
</evidence>
<dbReference type="SMART" id="SM00450">
    <property type="entry name" value="RHOD"/>
    <property type="match status" value="1"/>
</dbReference>
<gene>
    <name evidence="3" type="ORF">EV688_104269</name>
</gene>
<dbReference type="PROSITE" id="PS50206">
    <property type="entry name" value="RHODANESE_3"/>
    <property type="match status" value="1"/>
</dbReference>
<accession>A0A4R2KSR7</accession>
<dbReference type="SUPFAM" id="SSF52821">
    <property type="entry name" value="Rhodanese/Cell cycle control phosphatase"/>
    <property type="match status" value="1"/>
</dbReference>
<dbReference type="Proteomes" id="UP000294980">
    <property type="component" value="Unassembled WGS sequence"/>
</dbReference>
<sequence length="137" mass="15440">MALFIEFLLQQWILVAALLTALGMLVFHESRKAGPAMTPQQAIKLVNNEDGIFLDVRDGNDYKQGHIADALHIPFAKLKAREDELRDYRERPIVIVCKMGQQSSAAAKQLRASGFDKVHKMAGGMLEWRNLQLPVVR</sequence>
<dbReference type="InterPro" id="IPR050229">
    <property type="entry name" value="GlpE_sulfurtransferase"/>
</dbReference>
<evidence type="ECO:0000259" key="2">
    <source>
        <dbReference type="PROSITE" id="PS50206"/>
    </source>
</evidence>
<evidence type="ECO:0000313" key="3">
    <source>
        <dbReference type="EMBL" id="TCO76814.1"/>
    </source>
</evidence>
<dbReference type="InterPro" id="IPR036873">
    <property type="entry name" value="Rhodanese-like_dom_sf"/>
</dbReference>
<dbReference type="OrthoDB" id="9808735at2"/>
<keyword evidence="1" id="KW-0812">Transmembrane</keyword>
<dbReference type="AlphaFoldDB" id="A0A4R2KSR7"/>
<name>A0A4R2KSR7_9GAMM</name>
<feature type="transmembrane region" description="Helical" evidence="1">
    <location>
        <begin position="12"/>
        <end position="28"/>
    </location>
</feature>
<dbReference type="RefSeq" id="WP_117315189.1">
    <property type="nucleotide sequence ID" value="NZ_QQSW01000002.1"/>
</dbReference>
<reference evidence="3 4" key="1">
    <citation type="submission" date="2019-03" db="EMBL/GenBank/DDBJ databases">
        <title>Genomic Encyclopedia of Type Strains, Phase IV (KMG-IV): sequencing the most valuable type-strain genomes for metagenomic binning, comparative biology and taxonomic classification.</title>
        <authorList>
            <person name="Goeker M."/>
        </authorList>
    </citation>
    <scope>NUCLEOTIDE SEQUENCE [LARGE SCALE GENOMIC DNA]</scope>
    <source>
        <strain evidence="3 4">DSM 23344</strain>
    </source>
</reference>
<dbReference type="GO" id="GO:0016740">
    <property type="term" value="F:transferase activity"/>
    <property type="evidence" value="ECO:0007669"/>
    <property type="project" value="UniProtKB-KW"/>
</dbReference>
<dbReference type="Gene3D" id="3.40.250.10">
    <property type="entry name" value="Rhodanese-like domain"/>
    <property type="match status" value="1"/>
</dbReference>
<proteinExistence type="predicted"/>
<keyword evidence="1" id="KW-1133">Transmembrane helix</keyword>
<keyword evidence="3" id="KW-0808">Transferase</keyword>
<dbReference type="EMBL" id="SLWX01000004">
    <property type="protein sequence ID" value="TCO76814.1"/>
    <property type="molecule type" value="Genomic_DNA"/>
</dbReference>
<dbReference type="Pfam" id="PF00581">
    <property type="entry name" value="Rhodanese"/>
    <property type="match status" value="1"/>
</dbReference>
<dbReference type="CDD" id="cd00158">
    <property type="entry name" value="RHOD"/>
    <property type="match status" value="1"/>
</dbReference>
<evidence type="ECO:0000256" key="1">
    <source>
        <dbReference type="SAM" id="Phobius"/>
    </source>
</evidence>
<organism evidence="3 4">
    <name type="scientific">Chromatocurvus halotolerans</name>
    <dbReference type="NCBI Taxonomy" id="1132028"/>
    <lineage>
        <taxon>Bacteria</taxon>
        <taxon>Pseudomonadati</taxon>
        <taxon>Pseudomonadota</taxon>
        <taxon>Gammaproteobacteria</taxon>
        <taxon>Cellvibrionales</taxon>
        <taxon>Halieaceae</taxon>
        <taxon>Chromatocurvus</taxon>
    </lineage>
</organism>
<dbReference type="PANTHER" id="PTHR43031">
    <property type="entry name" value="FAD-DEPENDENT OXIDOREDUCTASE"/>
    <property type="match status" value="1"/>
</dbReference>
<keyword evidence="4" id="KW-1185">Reference proteome</keyword>
<keyword evidence="1" id="KW-0472">Membrane</keyword>